<name>A0A443NJC0_9MAGN</name>
<dbReference type="AlphaFoldDB" id="A0A443NJC0"/>
<dbReference type="InterPro" id="IPR006502">
    <property type="entry name" value="PDDEXK-like"/>
</dbReference>
<dbReference type="OrthoDB" id="691424at2759"/>
<gene>
    <name evidence="2" type="ORF">CKAN_00714700</name>
</gene>
<proteinExistence type="predicted"/>
<dbReference type="STRING" id="337451.A0A443NJC0"/>
<dbReference type="PANTHER" id="PTHR31579:SF34">
    <property type="entry name" value="T14N5.3 PROTEIN"/>
    <property type="match status" value="1"/>
</dbReference>
<reference evidence="2 3" key="1">
    <citation type="journal article" date="2019" name="Nat. Plants">
        <title>Stout camphor tree genome fills gaps in understanding of flowering plant genome evolution.</title>
        <authorList>
            <person name="Chaw S.M."/>
            <person name="Liu Y.C."/>
            <person name="Wu Y.W."/>
            <person name="Wang H.Y."/>
            <person name="Lin C.I."/>
            <person name="Wu C.S."/>
            <person name="Ke H.M."/>
            <person name="Chang L.Y."/>
            <person name="Hsu C.Y."/>
            <person name="Yang H.T."/>
            <person name="Sudianto E."/>
            <person name="Hsu M.H."/>
            <person name="Wu K.P."/>
            <person name="Wang L.N."/>
            <person name="Leebens-Mack J.H."/>
            <person name="Tsai I.J."/>
        </authorList>
    </citation>
    <scope>NUCLEOTIDE SEQUENCE [LARGE SCALE GENOMIC DNA]</scope>
    <source>
        <strain evidence="3">cv. Chaw 1501</strain>
        <tissue evidence="2">Young leaves</tissue>
    </source>
</reference>
<dbReference type="Pfam" id="PF04720">
    <property type="entry name" value="PDDEXK_6"/>
    <property type="match status" value="1"/>
</dbReference>
<dbReference type="EMBL" id="QPKB01000003">
    <property type="protein sequence ID" value="RWR78607.1"/>
    <property type="molecule type" value="Genomic_DNA"/>
</dbReference>
<dbReference type="Proteomes" id="UP000283530">
    <property type="component" value="Unassembled WGS sequence"/>
</dbReference>
<dbReference type="NCBIfam" id="TIGR01615">
    <property type="entry name" value="A_thal_3542"/>
    <property type="match status" value="1"/>
</dbReference>
<organism evidence="2 3">
    <name type="scientific">Cinnamomum micranthum f. kanehirae</name>
    <dbReference type="NCBI Taxonomy" id="337451"/>
    <lineage>
        <taxon>Eukaryota</taxon>
        <taxon>Viridiplantae</taxon>
        <taxon>Streptophyta</taxon>
        <taxon>Embryophyta</taxon>
        <taxon>Tracheophyta</taxon>
        <taxon>Spermatophyta</taxon>
        <taxon>Magnoliopsida</taxon>
        <taxon>Magnoliidae</taxon>
        <taxon>Laurales</taxon>
        <taxon>Lauraceae</taxon>
        <taxon>Cinnamomum</taxon>
    </lineage>
</organism>
<evidence type="ECO:0008006" key="4">
    <source>
        <dbReference type="Google" id="ProtNLM"/>
    </source>
</evidence>
<protein>
    <recommendedName>
        <fullName evidence="4">DUF506 domain-containing protein</fullName>
    </recommendedName>
</protein>
<evidence type="ECO:0000313" key="2">
    <source>
        <dbReference type="EMBL" id="RWR78607.1"/>
    </source>
</evidence>
<sequence length="317" mass="36314">MAFSHLKEKYKSPRYSCRLFIHLHYPRSSVFRFCCYQRRMGSPVEEVEEEEKLAQMVHDFIESETTTPTSSPSSQTTTFHHSTHLTLQGIVGSVTEAEMEVYDRVLVLLKYVKKMVNERKSSCVKRKLMMWLRIDGYDASLCKSSWVATFGRLGGDYDYIDIMMEDENGVSLRLIVDIDFKSQFELARPTSTYTQLFNTLPSVFVGSEEKLCKMISLLCSAAKESLKERGLHIPPWRKASYMQSKWLSCCQKISTIGIPIFKTEDSTQKDVKSCDDESSRTISWNPPKVEPKRRNLGDGSHGSCLSSQFSSLTVNYC</sequence>
<evidence type="ECO:0000313" key="3">
    <source>
        <dbReference type="Proteomes" id="UP000283530"/>
    </source>
</evidence>
<keyword evidence="3" id="KW-1185">Reference proteome</keyword>
<evidence type="ECO:0000256" key="1">
    <source>
        <dbReference type="SAM" id="MobiDB-lite"/>
    </source>
</evidence>
<dbReference type="PANTHER" id="PTHR31579">
    <property type="entry name" value="OS03G0796600 PROTEIN"/>
    <property type="match status" value="1"/>
</dbReference>
<comment type="caution">
    <text evidence="2">The sequence shown here is derived from an EMBL/GenBank/DDBJ whole genome shotgun (WGS) entry which is preliminary data.</text>
</comment>
<feature type="region of interest" description="Disordered" evidence="1">
    <location>
        <begin position="272"/>
        <end position="303"/>
    </location>
</feature>
<accession>A0A443NJC0</accession>